<dbReference type="CDD" id="cd06261">
    <property type="entry name" value="TM_PBP2"/>
    <property type="match status" value="1"/>
</dbReference>
<keyword evidence="7 9" id="KW-1133">Transmembrane helix</keyword>
<dbReference type="Proteomes" id="UP001193081">
    <property type="component" value="Unassembled WGS sequence"/>
</dbReference>
<organism evidence="11 12">
    <name type="scientific">Candidatus Chloroploca mongolica</name>
    <dbReference type="NCBI Taxonomy" id="2528176"/>
    <lineage>
        <taxon>Bacteria</taxon>
        <taxon>Bacillati</taxon>
        <taxon>Chloroflexota</taxon>
        <taxon>Chloroflexia</taxon>
        <taxon>Chloroflexales</taxon>
        <taxon>Chloroflexineae</taxon>
        <taxon>Oscillochloridaceae</taxon>
        <taxon>Candidatus Chloroploca</taxon>
    </lineage>
</organism>
<evidence type="ECO:0000256" key="6">
    <source>
        <dbReference type="ARBA" id="ARBA00022970"/>
    </source>
</evidence>
<feature type="transmembrane region" description="Helical" evidence="9">
    <location>
        <begin position="82"/>
        <end position="113"/>
    </location>
</feature>
<protein>
    <submittedName>
        <fullName evidence="11">ABC transporter permease subunit</fullName>
    </submittedName>
</protein>
<keyword evidence="8 9" id="KW-0472">Membrane</keyword>
<dbReference type="Pfam" id="PF00528">
    <property type="entry name" value="BPD_transp_1"/>
    <property type="match status" value="1"/>
</dbReference>
<dbReference type="RefSeq" id="WP_135476070.1">
    <property type="nucleotide sequence ID" value="NZ_SIJK02000002.1"/>
</dbReference>
<comment type="caution">
    <text evidence="11">The sequence shown here is derived from an EMBL/GenBank/DDBJ whole genome shotgun (WGS) entry which is preliminary data.</text>
</comment>
<dbReference type="PANTHER" id="PTHR30614">
    <property type="entry name" value="MEMBRANE COMPONENT OF AMINO ACID ABC TRANSPORTER"/>
    <property type="match status" value="1"/>
</dbReference>
<evidence type="ECO:0000256" key="1">
    <source>
        <dbReference type="ARBA" id="ARBA00004651"/>
    </source>
</evidence>
<evidence type="ECO:0000259" key="10">
    <source>
        <dbReference type="PROSITE" id="PS50928"/>
    </source>
</evidence>
<reference evidence="11 12" key="1">
    <citation type="submission" date="2021-03" db="EMBL/GenBank/DDBJ databases">
        <authorList>
            <person name="Grouzdev D.S."/>
        </authorList>
    </citation>
    <scope>NUCLEOTIDE SEQUENCE [LARGE SCALE GENOMIC DNA]</scope>
    <source>
        <strain evidence="11 12">M50-1</strain>
    </source>
</reference>
<dbReference type="NCBIfam" id="TIGR01726">
    <property type="entry name" value="HEQRo_perm_3TM"/>
    <property type="match status" value="1"/>
</dbReference>
<evidence type="ECO:0000256" key="5">
    <source>
        <dbReference type="ARBA" id="ARBA00022692"/>
    </source>
</evidence>
<dbReference type="InterPro" id="IPR000515">
    <property type="entry name" value="MetI-like"/>
</dbReference>
<dbReference type="InterPro" id="IPR035906">
    <property type="entry name" value="MetI-like_sf"/>
</dbReference>
<dbReference type="PANTHER" id="PTHR30614:SF37">
    <property type="entry name" value="AMINO-ACID ABC TRANSPORTER PERMEASE PROTEIN YHDX-RELATED"/>
    <property type="match status" value="1"/>
</dbReference>
<evidence type="ECO:0000256" key="9">
    <source>
        <dbReference type="RuleBase" id="RU363032"/>
    </source>
</evidence>
<keyword evidence="3 9" id="KW-0813">Transport</keyword>
<evidence type="ECO:0000256" key="4">
    <source>
        <dbReference type="ARBA" id="ARBA00022475"/>
    </source>
</evidence>
<proteinExistence type="inferred from homology"/>
<feature type="transmembrane region" description="Helical" evidence="9">
    <location>
        <begin position="125"/>
        <end position="148"/>
    </location>
</feature>
<feature type="transmembrane region" description="Helical" evidence="9">
    <location>
        <begin position="183"/>
        <end position="203"/>
    </location>
</feature>
<dbReference type="InterPro" id="IPR043429">
    <property type="entry name" value="ArtM/GltK/GlnP/TcyL/YhdX-like"/>
</dbReference>
<dbReference type="PROSITE" id="PS50928">
    <property type="entry name" value="ABC_TM1"/>
    <property type="match status" value="1"/>
</dbReference>
<comment type="subcellular location">
    <subcellularLocation>
        <location evidence="1 9">Cell membrane</location>
        <topology evidence="1 9">Multi-pass membrane protein</topology>
    </subcellularLocation>
</comment>
<accession>A0ABS4D4N6</accession>
<dbReference type="SUPFAM" id="SSF161098">
    <property type="entry name" value="MetI-like"/>
    <property type="match status" value="1"/>
</dbReference>
<evidence type="ECO:0000313" key="12">
    <source>
        <dbReference type="Proteomes" id="UP001193081"/>
    </source>
</evidence>
<feature type="transmembrane region" description="Helical" evidence="9">
    <location>
        <begin position="255"/>
        <end position="282"/>
    </location>
</feature>
<feature type="transmembrane region" description="Helical" evidence="9">
    <location>
        <begin position="20"/>
        <end position="42"/>
    </location>
</feature>
<comment type="similarity">
    <text evidence="2">Belongs to the binding-protein-dependent transport system permease family. HisMQ subfamily.</text>
</comment>
<gene>
    <name evidence="11" type="ORF">EYB53_001650</name>
</gene>
<dbReference type="Gene3D" id="1.10.3720.10">
    <property type="entry name" value="MetI-like"/>
    <property type="match status" value="2"/>
</dbReference>
<sequence>MATAAPPVQKTTIPFWRDTRILAVLFQVLFVIIVVGVLWFFYTTMMAGLRQANLLPSFAFLSQPASFSIGESVIAYDPSNTYGYALLIGVLNTIRVAIAGVILATIIGIILGISRLSENWLLRNVATVYVEIVRNVPLLLQLFMWLALTQTFPRQQDSISIFGLIYLHNRGVTMAWPVTGSDFGAWVPWLWLGLLAGIAFYVVRRIQFARRDRPGVAMPQAFLLAGAVVAIGYVFVGLSNGEWPLSLSIPELQRFNFVGGIGLTPGFAALLAGLVIYTSVFIGEIVRSGIQAVNKGQREAARALGLTPGQTLRLVIFPQALRIMIPPMTSQYLNLTKNSSLAVAVGYPDLFSIAGTTLNQTGQTVPVIMMVMAAYLTVSLVTSLFMNWYNKRIQLVER</sequence>
<dbReference type="EMBL" id="SIJK02000002">
    <property type="protein sequence ID" value="MBP1464401.1"/>
    <property type="molecule type" value="Genomic_DNA"/>
</dbReference>
<feature type="transmembrane region" description="Helical" evidence="9">
    <location>
        <begin position="367"/>
        <end position="389"/>
    </location>
</feature>
<evidence type="ECO:0000256" key="3">
    <source>
        <dbReference type="ARBA" id="ARBA00022448"/>
    </source>
</evidence>
<keyword evidence="4" id="KW-1003">Cell membrane</keyword>
<evidence type="ECO:0000256" key="8">
    <source>
        <dbReference type="ARBA" id="ARBA00023136"/>
    </source>
</evidence>
<keyword evidence="12" id="KW-1185">Reference proteome</keyword>
<name>A0ABS4D4N6_9CHLR</name>
<keyword evidence="6" id="KW-0029">Amino-acid transport</keyword>
<feature type="transmembrane region" description="Helical" evidence="9">
    <location>
        <begin position="215"/>
        <end position="235"/>
    </location>
</feature>
<evidence type="ECO:0000313" key="11">
    <source>
        <dbReference type="EMBL" id="MBP1464401.1"/>
    </source>
</evidence>
<keyword evidence="5 9" id="KW-0812">Transmembrane</keyword>
<evidence type="ECO:0000256" key="7">
    <source>
        <dbReference type="ARBA" id="ARBA00022989"/>
    </source>
</evidence>
<dbReference type="InterPro" id="IPR010065">
    <property type="entry name" value="AA_ABC_transptr_permease_3TM"/>
</dbReference>
<feature type="transmembrane region" description="Helical" evidence="9">
    <location>
        <begin position="303"/>
        <end position="325"/>
    </location>
</feature>
<feature type="domain" description="ABC transmembrane type-1" evidence="10">
    <location>
        <begin position="90"/>
        <end position="386"/>
    </location>
</feature>
<evidence type="ECO:0000256" key="2">
    <source>
        <dbReference type="ARBA" id="ARBA00010072"/>
    </source>
</evidence>